<accession>A0AAN9QI52</accession>
<gene>
    <name evidence="1" type="ORF">VNO77_18997</name>
</gene>
<protein>
    <submittedName>
        <fullName evidence="1">Uncharacterized protein</fullName>
    </submittedName>
</protein>
<comment type="caution">
    <text evidence="1">The sequence shown here is derived from an EMBL/GenBank/DDBJ whole genome shotgun (WGS) entry which is preliminary data.</text>
</comment>
<dbReference type="EMBL" id="JAYMYQ010000004">
    <property type="protein sequence ID" value="KAK7338390.1"/>
    <property type="molecule type" value="Genomic_DNA"/>
</dbReference>
<keyword evidence="2" id="KW-1185">Reference proteome</keyword>
<dbReference type="Proteomes" id="UP001367508">
    <property type="component" value="Unassembled WGS sequence"/>
</dbReference>
<evidence type="ECO:0000313" key="1">
    <source>
        <dbReference type="EMBL" id="KAK7338390.1"/>
    </source>
</evidence>
<organism evidence="1 2">
    <name type="scientific">Canavalia gladiata</name>
    <name type="common">Sword bean</name>
    <name type="synonym">Dolichos gladiatus</name>
    <dbReference type="NCBI Taxonomy" id="3824"/>
    <lineage>
        <taxon>Eukaryota</taxon>
        <taxon>Viridiplantae</taxon>
        <taxon>Streptophyta</taxon>
        <taxon>Embryophyta</taxon>
        <taxon>Tracheophyta</taxon>
        <taxon>Spermatophyta</taxon>
        <taxon>Magnoliopsida</taxon>
        <taxon>eudicotyledons</taxon>
        <taxon>Gunneridae</taxon>
        <taxon>Pentapetalae</taxon>
        <taxon>rosids</taxon>
        <taxon>fabids</taxon>
        <taxon>Fabales</taxon>
        <taxon>Fabaceae</taxon>
        <taxon>Papilionoideae</taxon>
        <taxon>50 kb inversion clade</taxon>
        <taxon>NPAAA clade</taxon>
        <taxon>indigoferoid/millettioid clade</taxon>
        <taxon>Phaseoleae</taxon>
        <taxon>Canavalia</taxon>
    </lineage>
</organism>
<name>A0AAN9QI52_CANGL</name>
<reference evidence="1 2" key="1">
    <citation type="submission" date="2024-01" db="EMBL/GenBank/DDBJ databases">
        <title>The genomes of 5 underutilized Papilionoideae crops provide insights into root nodulation and disease resistanc.</title>
        <authorList>
            <person name="Jiang F."/>
        </authorList>
    </citation>
    <scope>NUCLEOTIDE SEQUENCE [LARGE SCALE GENOMIC DNA]</scope>
    <source>
        <strain evidence="1">LVBAO_FW01</strain>
        <tissue evidence="1">Leaves</tissue>
    </source>
</reference>
<evidence type="ECO:0000313" key="2">
    <source>
        <dbReference type="Proteomes" id="UP001367508"/>
    </source>
</evidence>
<proteinExistence type="predicted"/>
<sequence>MDRRRPRGRIAGSCAFIYRERPPSVSVAKFRQESSALGVFLRQRVNTHFMRGHASIGRRFPATYQGRPHILCFSLGSTNGENLRE</sequence>
<dbReference type="AlphaFoldDB" id="A0AAN9QI52"/>